<gene>
    <name evidence="1" type="ORF">GCM10009836_45760</name>
</gene>
<organism evidence="1 2">
    <name type="scientific">Pseudonocardia ailaonensis</name>
    <dbReference type="NCBI Taxonomy" id="367279"/>
    <lineage>
        <taxon>Bacteria</taxon>
        <taxon>Bacillati</taxon>
        <taxon>Actinomycetota</taxon>
        <taxon>Actinomycetes</taxon>
        <taxon>Pseudonocardiales</taxon>
        <taxon>Pseudonocardiaceae</taxon>
        <taxon>Pseudonocardia</taxon>
    </lineage>
</organism>
<name>A0ABN2NCU8_9PSEU</name>
<keyword evidence="2" id="KW-1185">Reference proteome</keyword>
<evidence type="ECO:0000313" key="2">
    <source>
        <dbReference type="Proteomes" id="UP001500449"/>
    </source>
</evidence>
<evidence type="ECO:0000313" key="1">
    <source>
        <dbReference type="EMBL" id="GAA1860453.1"/>
    </source>
</evidence>
<comment type="caution">
    <text evidence="1">The sequence shown here is derived from an EMBL/GenBank/DDBJ whole genome shotgun (WGS) entry which is preliminary data.</text>
</comment>
<reference evidence="1 2" key="1">
    <citation type="journal article" date="2019" name="Int. J. Syst. Evol. Microbiol.">
        <title>The Global Catalogue of Microorganisms (GCM) 10K type strain sequencing project: providing services to taxonomists for standard genome sequencing and annotation.</title>
        <authorList>
            <consortium name="The Broad Institute Genomics Platform"/>
            <consortium name="The Broad Institute Genome Sequencing Center for Infectious Disease"/>
            <person name="Wu L."/>
            <person name="Ma J."/>
        </authorList>
    </citation>
    <scope>NUCLEOTIDE SEQUENCE [LARGE SCALE GENOMIC DNA]</scope>
    <source>
        <strain evidence="1 2">JCM 16009</strain>
    </source>
</reference>
<sequence>MLETVTQEHADASARILAEIASGLKVVGPDTVGRGETMVIRFSHFQHDGFLNPLLSSFSSLPLANIDATLPEIPHLRQTTPEKLLELAGGWAALDDVEAIRSRKAATVYDPKRSKEEQPFRIMISANDSVETQIVAALSTVASLLGRQNLIRADQLDVTSLTDETNRLDLTSHRGVKDANRAFGWKFVADQLRQQSIAQGTFLNISYSGPAYSAKEIAERAPLMRYIYNSRPEVRSAVDRVVAAMATNFRVTGSAAVEVMQRASETVERTLIRKYLAHFMRDLFVCGNGILDYGDNPLTDIRLVRPEDLLGLTPEGAPIVIDGDGSKTLPKAMHLSGSDQIGSPLGVSYLEPFLEIVSERSMWIEILLTGRVWAIRNGVPGIPEVRRAIDLYPEIAIERLSHLRGRLVEVLGTVSDTFADPPKDLYFPGQAMMSPAVKRIQLAGDGAR</sequence>
<dbReference type="RefSeq" id="WP_344420605.1">
    <property type="nucleotide sequence ID" value="NZ_BAAAQK010000018.1"/>
</dbReference>
<dbReference type="Proteomes" id="UP001500449">
    <property type="component" value="Unassembled WGS sequence"/>
</dbReference>
<proteinExistence type="predicted"/>
<protein>
    <submittedName>
        <fullName evidence="1">Uncharacterized protein</fullName>
    </submittedName>
</protein>
<accession>A0ABN2NCU8</accession>
<dbReference type="EMBL" id="BAAAQK010000018">
    <property type="protein sequence ID" value="GAA1860453.1"/>
    <property type="molecule type" value="Genomic_DNA"/>
</dbReference>